<accession>K1U5T2</accession>
<feature type="transmembrane region" description="Helical" evidence="1">
    <location>
        <begin position="55"/>
        <end position="71"/>
    </location>
</feature>
<feature type="non-terminal residue" evidence="2">
    <location>
        <position position="116"/>
    </location>
</feature>
<proteinExistence type="predicted"/>
<keyword evidence="1" id="KW-1133">Transmembrane helix</keyword>
<protein>
    <submittedName>
        <fullName evidence="2">Membrane protein</fullName>
    </submittedName>
</protein>
<dbReference type="EMBL" id="AJWZ01001509">
    <property type="protein sequence ID" value="EKC73565.1"/>
    <property type="molecule type" value="Genomic_DNA"/>
</dbReference>
<comment type="caution">
    <text evidence="2">The sequence shown here is derived from an EMBL/GenBank/DDBJ whole genome shotgun (WGS) entry which is preliminary data.</text>
</comment>
<gene>
    <name evidence="2" type="ORF">OBE_02325</name>
</gene>
<sequence>MEEMKLSHEHHHECHCENSHEHHHDCSCGTEEHEHQGCGCHHHHHHEEGGLKSKLFLIGATIILLIIAVLIEKNYDLATWQLLLVYLIPYLLIGHETLGEAAEGIAKGDMFNENFL</sequence>
<keyword evidence="1" id="KW-0472">Membrane</keyword>
<keyword evidence="1" id="KW-0812">Transmembrane</keyword>
<organism evidence="2">
    <name type="scientific">human gut metagenome</name>
    <dbReference type="NCBI Taxonomy" id="408170"/>
    <lineage>
        <taxon>unclassified sequences</taxon>
        <taxon>metagenomes</taxon>
        <taxon>organismal metagenomes</taxon>
    </lineage>
</organism>
<evidence type="ECO:0000256" key="1">
    <source>
        <dbReference type="SAM" id="Phobius"/>
    </source>
</evidence>
<feature type="transmembrane region" description="Helical" evidence="1">
    <location>
        <begin position="77"/>
        <end position="93"/>
    </location>
</feature>
<name>K1U5T2_9ZZZZ</name>
<dbReference type="AlphaFoldDB" id="K1U5T2"/>
<evidence type="ECO:0000313" key="2">
    <source>
        <dbReference type="EMBL" id="EKC73565.1"/>
    </source>
</evidence>
<reference evidence="2" key="1">
    <citation type="journal article" date="2013" name="Environ. Microbiol.">
        <title>Microbiota from the distal guts of lean and obese adolescents exhibit partial functional redundancy besides clear differences in community structure.</title>
        <authorList>
            <person name="Ferrer M."/>
            <person name="Ruiz A."/>
            <person name="Lanza F."/>
            <person name="Haange S.B."/>
            <person name="Oberbach A."/>
            <person name="Till H."/>
            <person name="Bargiela R."/>
            <person name="Campoy C."/>
            <person name="Segura M.T."/>
            <person name="Richter M."/>
            <person name="von Bergen M."/>
            <person name="Seifert J."/>
            <person name="Suarez A."/>
        </authorList>
    </citation>
    <scope>NUCLEOTIDE SEQUENCE</scope>
</reference>